<proteinExistence type="predicted"/>
<dbReference type="Gene3D" id="1.10.260.40">
    <property type="entry name" value="lambda repressor-like DNA-binding domains"/>
    <property type="match status" value="1"/>
</dbReference>
<dbReference type="SMART" id="SM00530">
    <property type="entry name" value="HTH_XRE"/>
    <property type="match status" value="1"/>
</dbReference>
<dbReference type="Pfam" id="PF12844">
    <property type="entry name" value="HTH_19"/>
    <property type="match status" value="1"/>
</dbReference>
<dbReference type="AlphaFoldDB" id="A0A8B2Z104"/>
<evidence type="ECO:0000313" key="3">
    <source>
        <dbReference type="Proteomes" id="UP000260790"/>
    </source>
</evidence>
<gene>
    <name evidence="2" type="ORF">DXD09_06275</name>
</gene>
<accession>A0A8B2Z104</accession>
<evidence type="ECO:0000259" key="1">
    <source>
        <dbReference type="PROSITE" id="PS50943"/>
    </source>
</evidence>
<feature type="domain" description="HTH cro/C1-type" evidence="1">
    <location>
        <begin position="9"/>
        <end position="64"/>
    </location>
</feature>
<dbReference type="PROSITE" id="PS50943">
    <property type="entry name" value="HTH_CROC1"/>
    <property type="match status" value="1"/>
</dbReference>
<dbReference type="SUPFAM" id="SSF47413">
    <property type="entry name" value="lambda repressor-like DNA-binding domains"/>
    <property type="match status" value="1"/>
</dbReference>
<dbReference type="InterPro" id="IPR001387">
    <property type="entry name" value="Cro/C1-type_HTH"/>
</dbReference>
<evidence type="ECO:0000313" key="2">
    <source>
        <dbReference type="EMBL" id="RGK46593.1"/>
    </source>
</evidence>
<sequence length="66" mass="7942">MPEINLSFIRERRRELKLSQSEMAKSLKLRTPEKYSRRENGEYKFQAVELPILAQTLEVEIQDLYK</sequence>
<dbReference type="EMBL" id="QSQR01000005">
    <property type="protein sequence ID" value="RGK46593.1"/>
    <property type="molecule type" value="Genomic_DNA"/>
</dbReference>
<name>A0A8B2Z104_9LACO</name>
<dbReference type="InterPro" id="IPR010982">
    <property type="entry name" value="Lambda_DNA-bd_dom_sf"/>
</dbReference>
<dbReference type="RefSeq" id="WP_117643192.1">
    <property type="nucleotide sequence ID" value="NZ_JADNNQ010000169.1"/>
</dbReference>
<reference evidence="2 3" key="1">
    <citation type="submission" date="2018-08" db="EMBL/GenBank/DDBJ databases">
        <title>A genome reference for cultivated species of the human gut microbiota.</title>
        <authorList>
            <person name="Zou Y."/>
            <person name="Xue W."/>
            <person name="Luo G."/>
        </authorList>
    </citation>
    <scope>NUCLEOTIDE SEQUENCE [LARGE SCALE GENOMIC DNA]</scope>
    <source>
        <strain evidence="2 3">TF10-9AT</strain>
    </source>
</reference>
<dbReference type="Proteomes" id="UP000260790">
    <property type="component" value="Unassembled WGS sequence"/>
</dbReference>
<dbReference type="CDD" id="cd00093">
    <property type="entry name" value="HTH_XRE"/>
    <property type="match status" value="1"/>
</dbReference>
<protein>
    <submittedName>
        <fullName evidence="2">XRE family transcriptional regulator</fullName>
    </submittedName>
</protein>
<organism evidence="2 3">
    <name type="scientific">Ligilactobacillus ruminis</name>
    <dbReference type="NCBI Taxonomy" id="1623"/>
    <lineage>
        <taxon>Bacteria</taxon>
        <taxon>Bacillati</taxon>
        <taxon>Bacillota</taxon>
        <taxon>Bacilli</taxon>
        <taxon>Lactobacillales</taxon>
        <taxon>Lactobacillaceae</taxon>
        <taxon>Ligilactobacillus</taxon>
    </lineage>
</organism>
<comment type="caution">
    <text evidence="2">The sequence shown here is derived from an EMBL/GenBank/DDBJ whole genome shotgun (WGS) entry which is preliminary data.</text>
</comment>
<dbReference type="GO" id="GO:0003677">
    <property type="term" value="F:DNA binding"/>
    <property type="evidence" value="ECO:0007669"/>
    <property type="project" value="InterPro"/>
</dbReference>